<dbReference type="Pfam" id="PF12730">
    <property type="entry name" value="ABC2_membrane_4"/>
    <property type="match status" value="1"/>
</dbReference>
<dbReference type="AlphaFoldDB" id="A0A850EWZ8"/>
<accession>A0A850EWZ8</accession>
<keyword evidence="1" id="KW-1133">Transmembrane helix</keyword>
<comment type="caution">
    <text evidence="2">The sequence shown here is derived from an EMBL/GenBank/DDBJ whole genome shotgun (WGS) entry which is preliminary data.</text>
</comment>
<keyword evidence="3" id="KW-1185">Reference proteome</keyword>
<feature type="transmembrane region" description="Helical" evidence="1">
    <location>
        <begin position="21"/>
        <end position="39"/>
    </location>
</feature>
<protein>
    <submittedName>
        <fullName evidence="2">ABC transporter permease</fullName>
    </submittedName>
</protein>
<evidence type="ECO:0000313" key="3">
    <source>
        <dbReference type="Proteomes" id="UP000564806"/>
    </source>
</evidence>
<dbReference type="Proteomes" id="UP000564806">
    <property type="component" value="Unassembled WGS sequence"/>
</dbReference>
<evidence type="ECO:0000313" key="2">
    <source>
        <dbReference type="EMBL" id="NUU64460.1"/>
    </source>
</evidence>
<keyword evidence="1" id="KW-0472">Membrane</keyword>
<reference evidence="2" key="1">
    <citation type="submission" date="2020-06" db="EMBL/GenBank/DDBJ databases">
        <title>Paenibacillus sp. nov., isolated from soil.</title>
        <authorList>
            <person name="Seo Y.L."/>
        </authorList>
    </citation>
    <scope>NUCLEOTIDE SEQUENCE [LARGE SCALE GENOMIC DNA]</scope>
    <source>
        <strain evidence="2">JW14</strain>
    </source>
</reference>
<name>A0A850EWZ8_9BACL</name>
<dbReference type="RefSeq" id="WP_175374763.1">
    <property type="nucleotide sequence ID" value="NZ_JABWCS010000221.1"/>
</dbReference>
<dbReference type="PANTHER" id="PTHR37305:SF1">
    <property type="entry name" value="MEMBRANE PROTEIN"/>
    <property type="match status" value="1"/>
</dbReference>
<feature type="transmembrane region" description="Helical" evidence="1">
    <location>
        <begin position="152"/>
        <end position="185"/>
    </location>
</feature>
<sequence length="248" mass="27360">MHNLKRLVVNEWLKLFKKRSFFVPYALLIGMSFIVGYVIHSFAAGMFGSVYDFTVTMSYIQGLGQVVTIMAIIGSSGIVAKEYSQGTIKFLLIRARSRTSILASKYITALIYGLSLTLATAVALFISGSIWFGFSGAEGRWVDVLGSLGYSYVYTVVYITLAFMIGILTTSGGATIGITMLMLMLDKTIIQKEFYKYMLFPNLDLSVYTDGGAPLPGMTLSFSIVMLAVYVLLFLLAGFVVFRRRDVA</sequence>
<proteinExistence type="predicted"/>
<gene>
    <name evidence="2" type="ORF">HPT30_29305</name>
</gene>
<feature type="transmembrane region" description="Helical" evidence="1">
    <location>
        <begin position="106"/>
        <end position="132"/>
    </location>
</feature>
<evidence type="ECO:0000256" key="1">
    <source>
        <dbReference type="SAM" id="Phobius"/>
    </source>
</evidence>
<organism evidence="2 3">
    <name type="scientific">Paenibacillus agri</name>
    <dbReference type="NCBI Taxonomy" id="2744309"/>
    <lineage>
        <taxon>Bacteria</taxon>
        <taxon>Bacillati</taxon>
        <taxon>Bacillota</taxon>
        <taxon>Bacilli</taxon>
        <taxon>Bacillales</taxon>
        <taxon>Paenibacillaceae</taxon>
        <taxon>Paenibacillus</taxon>
    </lineage>
</organism>
<dbReference type="PANTHER" id="PTHR37305">
    <property type="entry name" value="INTEGRAL MEMBRANE PROTEIN-RELATED"/>
    <property type="match status" value="1"/>
</dbReference>
<keyword evidence="1" id="KW-0812">Transmembrane</keyword>
<feature type="transmembrane region" description="Helical" evidence="1">
    <location>
        <begin position="221"/>
        <end position="242"/>
    </location>
</feature>
<dbReference type="EMBL" id="JABWCS010000221">
    <property type="protein sequence ID" value="NUU64460.1"/>
    <property type="molecule type" value="Genomic_DNA"/>
</dbReference>
<feature type="transmembrane region" description="Helical" evidence="1">
    <location>
        <begin position="59"/>
        <end position="80"/>
    </location>
</feature>